<dbReference type="SUPFAM" id="SSF52440">
    <property type="entry name" value="PreATP-grasp domain"/>
    <property type="match status" value="1"/>
</dbReference>
<evidence type="ECO:0000256" key="5">
    <source>
        <dbReference type="ARBA" id="ARBA00022598"/>
    </source>
</evidence>
<evidence type="ECO:0000256" key="2">
    <source>
        <dbReference type="ARBA" id="ARBA00001946"/>
    </source>
</evidence>
<evidence type="ECO:0000313" key="18">
    <source>
        <dbReference type="Proteomes" id="UP000176244"/>
    </source>
</evidence>
<feature type="domain" description="ATP-grasp" evidence="16">
    <location>
        <begin position="107"/>
        <end position="314"/>
    </location>
</feature>
<dbReference type="Pfam" id="PF01071">
    <property type="entry name" value="GARS_A"/>
    <property type="match status" value="1"/>
</dbReference>
<evidence type="ECO:0000256" key="10">
    <source>
        <dbReference type="ARBA" id="ARBA00023211"/>
    </source>
</evidence>
<dbReference type="Gene3D" id="3.90.600.10">
    <property type="entry name" value="Phosphoribosylglycinamide synthetase, C-terminal domain"/>
    <property type="match status" value="1"/>
</dbReference>
<dbReference type="Gene3D" id="3.30.470.20">
    <property type="entry name" value="ATP-grasp fold, B domain"/>
    <property type="match status" value="1"/>
</dbReference>
<dbReference type="EC" id="6.3.4.13" evidence="4 14"/>
<evidence type="ECO:0000256" key="9">
    <source>
        <dbReference type="ARBA" id="ARBA00022840"/>
    </source>
</evidence>
<gene>
    <name evidence="14 17" type="primary">purD</name>
    <name evidence="17" type="ORF">ACWI_28140</name>
</gene>
<evidence type="ECO:0000256" key="6">
    <source>
        <dbReference type="ARBA" id="ARBA00022723"/>
    </source>
</evidence>
<proteinExistence type="inferred from homology"/>
<comment type="cofactor">
    <cofactor evidence="1">
        <name>Mn(2+)</name>
        <dbReference type="ChEBI" id="CHEBI:29035"/>
    </cofactor>
</comment>
<evidence type="ECO:0000313" key="17">
    <source>
        <dbReference type="EMBL" id="OFV69676.1"/>
    </source>
</evidence>
<evidence type="ECO:0000256" key="7">
    <source>
        <dbReference type="ARBA" id="ARBA00022741"/>
    </source>
</evidence>
<dbReference type="SMART" id="SM01209">
    <property type="entry name" value="GARS_A"/>
    <property type="match status" value="1"/>
</dbReference>
<dbReference type="Gene3D" id="3.40.50.20">
    <property type="match status" value="1"/>
</dbReference>
<comment type="catalytic activity">
    <reaction evidence="14">
        <text>5-phospho-beta-D-ribosylamine + glycine + ATP = N(1)-(5-phospho-beta-D-ribosyl)glycinamide + ADP + phosphate + H(+)</text>
        <dbReference type="Rhea" id="RHEA:17453"/>
        <dbReference type="ChEBI" id="CHEBI:15378"/>
        <dbReference type="ChEBI" id="CHEBI:30616"/>
        <dbReference type="ChEBI" id="CHEBI:43474"/>
        <dbReference type="ChEBI" id="CHEBI:57305"/>
        <dbReference type="ChEBI" id="CHEBI:58681"/>
        <dbReference type="ChEBI" id="CHEBI:143788"/>
        <dbReference type="ChEBI" id="CHEBI:456216"/>
        <dbReference type="EC" id="6.3.4.13"/>
    </reaction>
</comment>
<dbReference type="HAMAP" id="MF_00138">
    <property type="entry name" value="GARS"/>
    <property type="match status" value="1"/>
</dbReference>
<evidence type="ECO:0000256" key="15">
    <source>
        <dbReference type="PROSITE-ProRule" id="PRU00409"/>
    </source>
</evidence>
<dbReference type="PROSITE" id="PS00184">
    <property type="entry name" value="GARS"/>
    <property type="match status" value="1"/>
</dbReference>
<dbReference type="NCBIfam" id="TIGR00877">
    <property type="entry name" value="purD"/>
    <property type="match status" value="1"/>
</dbReference>
<dbReference type="InterPro" id="IPR000115">
    <property type="entry name" value="PRibGlycinamide_synth"/>
</dbReference>
<dbReference type="PANTHER" id="PTHR43472">
    <property type="entry name" value="PHOSPHORIBOSYLAMINE--GLYCINE LIGASE"/>
    <property type="match status" value="1"/>
</dbReference>
<dbReference type="FunFam" id="3.90.600.10:FF:000001">
    <property type="entry name" value="Trifunctional purine biosynthetic protein adenosine-3"/>
    <property type="match status" value="1"/>
</dbReference>
<dbReference type="SMART" id="SM01210">
    <property type="entry name" value="GARS_C"/>
    <property type="match status" value="1"/>
</dbReference>
<comment type="caution">
    <text evidence="17">The sequence shown here is derived from an EMBL/GenBank/DDBJ whole genome shotgun (WGS) entry which is preliminary data.</text>
</comment>
<dbReference type="GO" id="GO:0005524">
    <property type="term" value="F:ATP binding"/>
    <property type="evidence" value="ECO:0007669"/>
    <property type="project" value="UniProtKB-UniRule"/>
</dbReference>
<evidence type="ECO:0000256" key="3">
    <source>
        <dbReference type="ARBA" id="ARBA00005174"/>
    </source>
</evidence>
<keyword evidence="9 15" id="KW-0067">ATP-binding</keyword>
<dbReference type="Pfam" id="PF02844">
    <property type="entry name" value="GARS_N"/>
    <property type="match status" value="1"/>
</dbReference>
<dbReference type="STRING" id="52694.ACWI_28140"/>
<dbReference type="FunFam" id="3.40.50.20:FF:000006">
    <property type="entry name" value="Phosphoribosylamine--glycine ligase, chloroplastic"/>
    <property type="match status" value="1"/>
</dbReference>
<keyword evidence="10" id="KW-0464">Manganese</keyword>
<dbReference type="InterPro" id="IPR020560">
    <property type="entry name" value="PRibGlycinamide_synth_C-dom"/>
</dbReference>
<keyword evidence="8 14" id="KW-0658">Purine biosynthesis</keyword>
<dbReference type="Proteomes" id="UP000176244">
    <property type="component" value="Unassembled WGS sequence"/>
</dbReference>
<dbReference type="Gene3D" id="3.30.1490.20">
    <property type="entry name" value="ATP-grasp fold, A domain"/>
    <property type="match status" value="1"/>
</dbReference>
<accession>A0A1F2PG45</accession>
<dbReference type="InterPro" id="IPR020561">
    <property type="entry name" value="PRibGlycinamid_synth_ATP-grasp"/>
</dbReference>
<dbReference type="EMBL" id="LKEU01000037">
    <property type="protein sequence ID" value="OFV69676.1"/>
    <property type="molecule type" value="Genomic_DNA"/>
</dbReference>
<comment type="pathway">
    <text evidence="3 14">Purine metabolism; IMP biosynthesis via de novo pathway; N(1)-(5-phospho-D-ribosyl)glycinamide from 5-phospho-alpha-D-ribose 1-diphosphate: step 2/2.</text>
</comment>
<keyword evidence="5 14" id="KW-0436">Ligase</keyword>
<organism evidence="17 18">
    <name type="scientific">Acetobacterium wieringae</name>
    <dbReference type="NCBI Taxonomy" id="52694"/>
    <lineage>
        <taxon>Bacteria</taxon>
        <taxon>Bacillati</taxon>
        <taxon>Bacillota</taxon>
        <taxon>Clostridia</taxon>
        <taxon>Eubacteriales</taxon>
        <taxon>Eubacteriaceae</taxon>
        <taxon>Acetobacterium</taxon>
    </lineage>
</organism>
<dbReference type="InterPro" id="IPR020559">
    <property type="entry name" value="PRibGlycinamide_synth_CS"/>
</dbReference>
<dbReference type="UniPathway" id="UPA00074">
    <property type="reaction ID" value="UER00125"/>
</dbReference>
<dbReference type="PROSITE" id="PS50975">
    <property type="entry name" value="ATP_GRASP"/>
    <property type="match status" value="1"/>
</dbReference>
<dbReference type="InterPro" id="IPR011761">
    <property type="entry name" value="ATP-grasp"/>
</dbReference>
<evidence type="ECO:0000256" key="13">
    <source>
        <dbReference type="ARBA" id="ARBA00042864"/>
    </source>
</evidence>
<dbReference type="RefSeq" id="WP_070372078.1">
    <property type="nucleotide sequence ID" value="NZ_LKEU01000037.1"/>
</dbReference>
<dbReference type="GO" id="GO:0004637">
    <property type="term" value="F:phosphoribosylamine-glycine ligase activity"/>
    <property type="evidence" value="ECO:0007669"/>
    <property type="project" value="UniProtKB-UniRule"/>
</dbReference>
<evidence type="ECO:0000259" key="16">
    <source>
        <dbReference type="PROSITE" id="PS50975"/>
    </source>
</evidence>
<dbReference type="InterPro" id="IPR020562">
    <property type="entry name" value="PRibGlycinamide_synth_N"/>
</dbReference>
<dbReference type="GO" id="GO:0006189">
    <property type="term" value="P:'de novo' IMP biosynthetic process"/>
    <property type="evidence" value="ECO:0007669"/>
    <property type="project" value="UniProtKB-UniRule"/>
</dbReference>
<sequence length="418" mass="45517">MKILMIGSGGREHVLTWKLAQSPRVEKIYAAPGNGGMAELAECVDLSVEDIPGCLAFAKEHQIDLTVVGPEVPLVMGMVDAFEAAGLKVFGPNKHCAQFEGSKAFTKEFLFRHNIPTAAYKEYTDFDEIIKDLGVYGYPMVIKADGLAAGKGVLIPENETDARAGMEMIMKKREFGEAGDKVVIEEFLTGQEASMLCFVDGKTIVPMESAQDYKRAYDNDEGLNTGGMGTYSPNVLFADETLNKRIKAEILDPIINGFIADGMDFKGVLFIGLMIDNGVPKVLEFNVRFGDPEAQSVLMRLESDLVEIMESVIDGKLADCEIKWSSKEAVCVVIASGGYPGTYEKGKVITGIEDVQDCVVFHAGTKLVNGELQTNGGRVLCVTALGETREASRKTVYANIGKIHFEGAQYRTDIAKFN</sequence>
<dbReference type="SUPFAM" id="SSF51246">
    <property type="entry name" value="Rudiment single hybrid motif"/>
    <property type="match status" value="1"/>
</dbReference>
<dbReference type="InterPro" id="IPR037123">
    <property type="entry name" value="PRibGlycinamide_synth_C_sf"/>
</dbReference>
<keyword evidence="7 15" id="KW-0547">Nucleotide-binding</keyword>
<dbReference type="OrthoDB" id="9807240at2"/>
<dbReference type="Pfam" id="PF02843">
    <property type="entry name" value="GARS_C"/>
    <property type="match status" value="1"/>
</dbReference>
<evidence type="ECO:0000256" key="12">
    <source>
        <dbReference type="ARBA" id="ARBA00042242"/>
    </source>
</evidence>
<comment type="cofactor">
    <cofactor evidence="2">
        <name>Mg(2+)</name>
        <dbReference type="ChEBI" id="CHEBI:18420"/>
    </cofactor>
</comment>
<name>A0A1F2PG45_9FIRM</name>
<evidence type="ECO:0000256" key="4">
    <source>
        <dbReference type="ARBA" id="ARBA00013255"/>
    </source>
</evidence>
<evidence type="ECO:0000256" key="11">
    <source>
        <dbReference type="ARBA" id="ARBA00038345"/>
    </source>
</evidence>
<reference evidence="17 18" key="1">
    <citation type="submission" date="2015-09" db="EMBL/GenBank/DDBJ databases">
        <title>Genome sequence of Acetobacterium wieringae DSM 1911.</title>
        <authorList>
            <person name="Poehlein A."/>
            <person name="Bengelsdorf F.R."/>
            <person name="Schiel-Bengelsdorf B."/>
            <person name="Duerre P."/>
            <person name="Daniel R."/>
        </authorList>
    </citation>
    <scope>NUCLEOTIDE SEQUENCE [LARGE SCALE GENOMIC DNA]</scope>
    <source>
        <strain evidence="17 18">DSM 1911</strain>
    </source>
</reference>
<dbReference type="AlphaFoldDB" id="A0A1F2PG45"/>
<dbReference type="InterPro" id="IPR013815">
    <property type="entry name" value="ATP_grasp_subdomain_1"/>
</dbReference>
<evidence type="ECO:0000256" key="8">
    <source>
        <dbReference type="ARBA" id="ARBA00022755"/>
    </source>
</evidence>
<dbReference type="PANTHER" id="PTHR43472:SF1">
    <property type="entry name" value="PHOSPHORIBOSYLAMINE--GLYCINE LIGASE, CHLOROPLASTIC"/>
    <property type="match status" value="1"/>
</dbReference>
<keyword evidence="6" id="KW-0479">Metal-binding</keyword>
<evidence type="ECO:0000256" key="1">
    <source>
        <dbReference type="ARBA" id="ARBA00001936"/>
    </source>
</evidence>
<dbReference type="SUPFAM" id="SSF56059">
    <property type="entry name" value="Glutathione synthetase ATP-binding domain-like"/>
    <property type="match status" value="1"/>
</dbReference>
<comment type="similarity">
    <text evidence="11 14">Belongs to the GARS family.</text>
</comment>
<dbReference type="InterPro" id="IPR016185">
    <property type="entry name" value="PreATP-grasp_dom_sf"/>
</dbReference>
<dbReference type="InterPro" id="IPR011054">
    <property type="entry name" value="Rudment_hybrid_motif"/>
</dbReference>
<evidence type="ECO:0000256" key="14">
    <source>
        <dbReference type="HAMAP-Rule" id="MF_00138"/>
    </source>
</evidence>
<dbReference type="GO" id="GO:0046872">
    <property type="term" value="F:metal ion binding"/>
    <property type="evidence" value="ECO:0007669"/>
    <property type="project" value="UniProtKB-KW"/>
</dbReference>
<dbReference type="GO" id="GO:0009113">
    <property type="term" value="P:purine nucleobase biosynthetic process"/>
    <property type="evidence" value="ECO:0007669"/>
    <property type="project" value="InterPro"/>
</dbReference>
<protein>
    <recommendedName>
        <fullName evidence="4 14">Phosphoribosylamine--glycine ligase</fullName>
        <ecNumber evidence="4 14">6.3.4.13</ecNumber>
    </recommendedName>
    <alternativeName>
        <fullName evidence="14">GARS</fullName>
    </alternativeName>
    <alternativeName>
        <fullName evidence="12 14">Glycinamide ribonucleotide synthetase</fullName>
    </alternativeName>
    <alternativeName>
        <fullName evidence="13 14">Phosphoribosylglycinamide synthetase</fullName>
    </alternativeName>
</protein>